<organism evidence="9 10">
    <name type="scientific">Polarella glacialis</name>
    <name type="common">Dinoflagellate</name>
    <dbReference type="NCBI Taxonomy" id="89957"/>
    <lineage>
        <taxon>Eukaryota</taxon>
        <taxon>Sar</taxon>
        <taxon>Alveolata</taxon>
        <taxon>Dinophyceae</taxon>
        <taxon>Suessiales</taxon>
        <taxon>Suessiaceae</taxon>
        <taxon>Polarella</taxon>
    </lineage>
</organism>
<evidence type="ECO:0000256" key="2">
    <source>
        <dbReference type="ARBA" id="ARBA00006242"/>
    </source>
</evidence>
<dbReference type="GO" id="GO:0022627">
    <property type="term" value="C:cytosolic small ribosomal subunit"/>
    <property type="evidence" value="ECO:0007669"/>
    <property type="project" value="UniProtKB-UniRule"/>
</dbReference>
<dbReference type="InterPro" id="IPR005707">
    <property type="entry name" value="Ribosomal_uS2_euk/arc"/>
</dbReference>
<gene>
    <name evidence="9" type="ORF">PGLA1383_LOCUS45163</name>
</gene>
<dbReference type="GO" id="GO:0000028">
    <property type="term" value="P:ribosomal small subunit assembly"/>
    <property type="evidence" value="ECO:0007669"/>
    <property type="project" value="UniProtKB-UniRule"/>
</dbReference>
<dbReference type="CDD" id="cd01425">
    <property type="entry name" value="RPS2"/>
    <property type="match status" value="1"/>
</dbReference>
<dbReference type="PROSITE" id="PS00963">
    <property type="entry name" value="RIBOSOMAL_S2_2"/>
    <property type="match status" value="1"/>
</dbReference>
<dbReference type="InterPro" id="IPR023591">
    <property type="entry name" value="Ribosomal_uS2_flav_dom_sf"/>
</dbReference>
<dbReference type="PRINTS" id="PR00395">
    <property type="entry name" value="RIBOSOMALS2"/>
</dbReference>
<evidence type="ECO:0000313" key="10">
    <source>
        <dbReference type="Proteomes" id="UP000654075"/>
    </source>
</evidence>
<dbReference type="InterPro" id="IPR027498">
    <property type="entry name" value="Ribosomal_uS2_euk"/>
</dbReference>
<dbReference type="SUPFAM" id="SSF52313">
    <property type="entry name" value="Ribosomal protein S2"/>
    <property type="match status" value="1"/>
</dbReference>
<evidence type="ECO:0000256" key="6">
    <source>
        <dbReference type="HAMAP-Rule" id="MF_03015"/>
    </source>
</evidence>
<dbReference type="AlphaFoldDB" id="A0A813GW40"/>
<dbReference type="GO" id="GO:0006412">
    <property type="term" value="P:translation"/>
    <property type="evidence" value="ECO:0007669"/>
    <property type="project" value="UniProtKB-UniRule"/>
</dbReference>
<feature type="region of interest" description="Disordered" evidence="8">
    <location>
        <begin position="478"/>
        <end position="519"/>
    </location>
</feature>
<evidence type="ECO:0000256" key="7">
    <source>
        <dbReference type="RuleBase" id="RU003631"/>
    </source>
</evidence>
<feature type="compositionally biased region" description="Low complexity" evidence="8">
    <location>
        <begin position="742"/>
        <end position="751"/>
    </location>
</feature>
<sequence>MPRRSKVSKASSSAWLKVNKPGVEEQGSQKNSVPVAAESAMRSLRAGEPAPDKPAFEVFEICTEHSYDQSEVESTNGSASLVAVHSNQGPIAKLTVDSALCALSFQVLQGNSELRQEASWTIGKTVEILSQTMPEKIGMLMEQIAHAKNGPLQFLEALAYERREDERKTIAGFEDTMNFMIRDLFAWNGILLNLETQIEDLEQLYKNRVGQKQGLETQMQLKQDRIDRRIFVWKGLDHFCSFIPGLDSDMVPRVLSGFIMIAFLCLIWPSSTVTPHQKVETNVIFMHIIASYQQQVYQWALPHDIDPKETEQILSFCLDMKHHLRRARTKLGSVRNDHKVVLEDLRVHARTLSQDYVRASLLSVHRFSEFMCHQGFGSLADQLKQMNIDGHAFTHLMRDEDFQGTLGCTGLELRRALDLQDRMKKGLCVGLSLLKTVKSIGDSLRHLEEHAKEGGPEAGEVQAVLRIGELAVVVKGVRGEPTLSPPPTGDGLAKAKVEDPVPSGFRSTHRLQSEDQKMATSKEEDVQMMLVCKTHLGTRNCDYRMMRYVFRRTVDGIHIIHLGKSWEKLMVAARMIVAIENPSDIMVASQRPYGSRAVLKFSQYTGANALAGRWTPGTLTNQITQKFLEPRLLIVTDPRTDQQALKEASYMNIPVIALCDTDSPLETIDVAIPANNKGKESIALLYWLLAREVQYLRGTIPRTQAWDVMVDSFFWRDPEELAAQEEDQGYAQDWAAAKPAEASWEGAAAGGNWDDMSKPAAGNESWEAPAGGADDWSAPAGQAAQTW</sequence>
<dbReference type="GO" id="GO:0003735">
    <property type="term" value="F:structural constituent of ribosome"/>
    <property type="evidence" value="ECO:0007669"/>
    <property type="project" value="UniProtKB-UniRule"/>
</dbReference>
<evidence type="ECO:0000256" key="1">
    <source>
        <dbReference type="ARBA" id="ARBA00004496"/>
    </source>
</evidence>
<feature type="region of interest" description="Disordered" evidence="8">
    <location>
        <begin position="1"/>
        <end position="49"/>
    </location>
</feature>
<comment type="function">
    <text evidence="6">Required for the assembly and/or stability of the 40S ribosomal subunit. Required for the processing of the 20S rRNA-precursor to mature 18S rRNA in a late step of the maturation of 40S ribosomal subunits.</text>
</comment>
<dbReference type="PANTHER" id="PTHR11489">
    <property type="entry name" value="40S RIBOSOMAL PROTEIN SA"/>
    <property type="match status" value="1"/>
</dbReference>
<feature type="region of interest" description="Disordered" evidence="8">
    <location>
        <begin position="742"/>
        <end position="787"/>
    </location>
</feature>
<dbReference type="FunFam" id="3.40.50.10490:FF:000012">
    <property type="entry name" value="40S ribosomal protein SA"/>
    <property type="match status" value="1"/>
</dbReference>
<evidence type="ECO:0000256" key="8">
    <source>
        <dbReference type="SAM" id="MobiDB-lite"/>
    </source>
</evidence>
<evidence type="ECO:0000256" key="4">
    <source>
        <dbReference type="ARBA" id="ARBA00022980"/>
    </source>
</evidence>
<dbReference type="PROSITE" id="PS00962">
    <property type="entry name" value="RIBOSOMAL_S2_1"/>
    <property type="match status" value="1"/>
</dbReference>
<keyword evidence="3 6" id="KW-0963">Cytoplasm</keyword>
<comment type="caution">
    <text evidence="9">The sequence shown here is derived from an EMBL/GenBank/DDBJ whole genome shotgun (WGS) entry which is preliminary data.</text>
</comment>
<evidence type="ECO:0000313" key="9">
    <source>
        <dbReference type="EMBL" id="CAE8628553.1"/>
    </source>
</evidence>
<accession>A0A813GW40</accession>
<evidence type="ECO:0000256" key="5">
    <source>
        <dbReference type="ARBA" id="ARBA00023274"/>
    </source>
</evidence>
<keyword evidence="4 6" id="KW-0689">Ribosomal protein</keyword>
<keyword evidence="5 6" id="KW-0687">Ribonucleoprotein</keyword>
<name>A0A813GW40_POLGL</name>
<dbReference type="NCBIfam" id="TIGR01012">
    <property type="entry name" value="uS2_euk_arch"/>
    <property type="match status" value="1"/>
</dbReference>
<dbReference type="HAMAP" id="MF_03015">
    <property type="entry name" value="Ribosomal_S2_euk"/>
    <property type="match status" value="1"/>
</dbReference>
<dbReference type="OrthoDB" id="414863at2759"/>
<dbReference type="InterPro" id="IPR001865">
    <property type="entry name" value="Ribosomal_uS2"/>
</dbReference>
<dbReference type="EMBL" id="CAJNNV010029420">
    <property type="protein sequence ID" value="CAE8628553.1"/>
    <property type="molecule type" value="Genomic_DNA"/>
</dbReference>
<comment type="subcellular location">
    <subcellularLocation>
        <location evidence="1 6">Cytoplasm</location>
    </subcellularLocation>
</comment>
<dbReference type="Proteomes" id="UP000654075">
    <property type="component" value="Unassembled WGS sequence"/>
</dbReference>
<comment type="subunit">
    <text evidence="6">Component of the small ribosomal subunit. Mature ribosomes consist of a small (40S) and a large (60S) subunit. The 40S subunit contains about 33 different proteins and 1 molecule of RNA (18S). The 60S subunit contains about 49 different proteins and 3 molecules of RNA (25S, 5.8S and 5S). Interacts with ribosomal protein S21.</text>
</comment>
<dbReference type="InterPro" id="IPR018130">
    <property type="entry name" value="Ribosomal_uS2_CS"/>
</dbReference>
<protein>
    <recommendedName>
        <fullName evidence="6">Small ribosomal subunit protein uS2</fullName>
    </recommendedName>
</protein>
<keyword evidence="10" id="KW-1185">Reference proteome</keyword>
<reference evidence="9" key="1">
    <citation type="submission" date="2021-02" db="EMBL/GenBank/DDBJ databases">
        <authorList>
            <person name="Dougan E. K."/>
            <person name="Rhodes N."/>
            <person name="Thang M."/>
            <person name="Chan C."/>
        </authorList>
    </citation>
    <scope>NUCLEOTIDE SEQUENCE</scope>
</reference>
<evidence type="ECO:0000256" key="3">
    <source>
        <dbReference type="ARBA" id="ARBA00022490"/>
    </source>
</evidence>
<proteinExistence type="inferred from homology"/>
<dbReference type="Pfam" id="PF00318">
    <property type="entry name" value="Ribosomal_S2"/>
    <property type="match status" value="2"/>
</dbReference>
<comment type="similarity">
    <text evidence="2 6 7">Belongs to the universal ribosomal protein uS2 family.</text>
</comment>
<dbReference type="Gene3D" id="3.40.50.10490">
    <property type="entry name" value="Glucose-6-phosphate isomerase like protein, domain 1"/>
    <property type="match status" value="1"/>
</dbReference>